<gene>
    <name evidence="10" type="ORF">P3F81_01485</name>
</gene>
<evidence type="ECO:0000256" key="4">
    <source>
        <dbReference type="ARBA" id="ARBA00022452"/>
    </source>
</evidence>
<feature type="signal peptide" evidence="9">
    <location>
        <begin position="1"/>
        <end position="29"/>
    </location>
</feature>
<sequence>MSKKYNWKKHLAVVLAGGIFTLASTSVWANAIDLTLEESINMALNNNKSIKISGTEVDSAKWAVEEAKGNKGFSLGYIHTDGRAKTSSSQGSVIGNSFKNQIKAQLPVYTGGALEGTINKAEIGAESAELSLENTKQQVKLDTTTAYFNILKTANLVQVGQESVNSLNGHLKNVNAQYAVGTVAKSDVLRSEVELADAQQNLIVYQNNYDLAMSNFNNIVGLELDTIVNISDKLQYTENDLSLEDSIAYALTHRPDGIMAEKNIAMAQEQLNVAKAGGRPNVYLGAEQSWLSDKFPGDDDNGWSVGVTTSWNVFDSNVTRSQIKQAEAAVMKTMEQEQQKKDAIQLEVRQAYLNMREAEKRIQTNQVSVEKAEEDFKIAQVRYSAGVGTNLDVIDAQVALTSARTNYIVSLYDYNTSKASLDKAMGVGI</sequence>
<dbReference type="SUPFAM" id="SSF56954">
    <property type="entry name" value="Outer membrane efflux proteins (OEP)"/>
    <property type="match status" value="1"/>
</dbReference>
<accession>A0A9Y2AJ06</accession>
<evidence type="ECO:0000256" key="7">
    <source>
        <dbReference type="ARBA" id="ARBA00023237"/>
    </source>
</evidence>
<comment type="similarity">
    <text evidence="2">Belongs to the outer membrane factor (OMF) (TC 1.B.17) family.</text>
</comment>
<dbReference type="PANTHER" id="PTHR30026:SF20">
    <property type="entry name" value="OUTER MEMBRANE PROTEIN TOLC"/>
    <property type="match status" value="1"/>
</dbReference>
<name>A0A9Y2AJ06_9FIRM</name>
<dbReference type="GO" id="GO:1990281">
    <property type="term" value="C:efflux pump complex"/>
    <property type="evidence" value="ECO:0007669"/>
    <property type="project" value="TreeGrafter"/>
</dbReference>
<keyword evidence="8" id="KW-0175">Coiled coil</keyword>
<keyword evidence="11" id="KW-1185">Reference proteome</keyword>
<dbReference type="KEGG" id="sgbi:P3F81_01485"/>
<evidence type="ECO:0000313" key="11">
    <source>
        <dbReference type="Proteomes" id="UP001243623"/>
    </source>
</evidence>
<evidence type="ECO:0000256" key="1">
    <source>
        <dbReference type="ARBA" id="ARBA00004442"/>
    </source>
</evidence>
<comment type="subcellular location">
    <subcellularLocation>
        <location evidence="1">Cell outer membrane</location>
    </subcellularLocation>
</comment>
<evidence type="ECO:0000256" key="2">
    <source>
        <dbReference type="ARBA" id="ARBA00007613"/>
    </source>
</evidence>
<dbReference type="InterPro" id="IPR051906">
    <property type="entry name" value="TolC-like"/>
</dbReference>
<dbReference type="Proteomes" id="UP001243623">
    <property type="component" value="Chromosome"/>
</dbReference>
<dbReference type="Pfam" id="PF02321">
    <property type="entry name" value="OEP"/>
    <property type="match status" value="2"/>
</dbReference>
<evidence type="ECO:0000256" key="3">
    <source>
        <dbReference type="ARBA" id="ARBA00022448"/>
    </source>
</evidence>
<keyword evidence="5" id="KW-0812">Transmembrane</keyword>
<feature type="chain" id="PRO_5040782933" evidence="9">
    <location>
        <begin position="30"/>
        <end position="429"/>
    </location>
</feature>
<keyword evidence="4" id="KW-1134">Transmembrane beta strand</keyword>
<proteinExistence type="inferred from homology"/>
<dbReference type="Gene3D" id="1.20.1600.10">
    <property type="entry name" value="Outer membrane efflux proteins (OEP)"/>
    <property type="match status" value="1"/>
</dbReference>
<keyword evidence="7" id="KW-0998">Cell outer membrane</keyword>
<dbReference type="EMBL" id="CP120678">
    <property type="protein sequence ID" value="WIW71024.1"/>
    <property type="molecule type" value="Genomic_DNA"/>
</dbReference>
<keyword evidence="6" id="KW-0472">Membrane</keyword>
<feature type="coiled-coil region" evidence="8">
    <location>
        <begin position="334"/>
        <end position="375"/>
    </location>
</feature>
<evidence type="ECO:0000256" key="5">
    <source>
        <dbReference type="ARBA" id="ARBA00022692"/>
    </source>
</evidence>
<dbReference type="AlphaFoldDB" id="A0A9Y2AJ06"/>
<dbReference type="InterPro" id="IPR003423">
    <property type="entry name" value="OMP_efflux"/>
</dbReference>
<organism evidence="10 11">
    <name type="scientific">Selenobaculum gibii</name>
    <dbReference type="NCBI Taxonomy" id="3054208"/>
    <lineage>
        <taxon>Bacteria</taxon>
        <taxon>Bacillati</taxon>
        <taxon>Bacillota</taxon>
        <taxon>Negativicutes</taxon>
        <taxon>Selenomonadales</taxon>
        <taxon>Selenomonadaceae</taxon>
        <taxon>Selenobaculum</taxon>
    </lineage>
</organism>
<protein>
    <submittedName>
        <fullName evidence="10">TolC family protein</fullName>
    </submittedName>
</protein>
<dbReference type="GO" id="GO:0015562">
    <property type="term" value="F:efflux transmembrane transporter activity"/>
    <property type="evidence" value="ECO:0007669"/>
    <property type="project" value="InterPro"/>
</dbReference>
<keyword evidence="9" id="KW-0732">Signal</keyword>
<keyword evidence="3" id="KW-0813">Transport</keyword>
<dbReference type="RefSeq" id="WP_177503767.1">
    <property type="nucleotide sequence ID" value="NZ_CP120678.1"/>
</dbReference>
<evidence type="ECO:0000256" key="6">
    <source>
        <dbReference type="ARBA" id="ARBA00023136"/>
    </source>
</evidence>
<reference evidence="10" key="1">
    <citation type="submission" date="2023-03" db="EMBL/GenBank/DDBJ databases">
        <title>Selenobaculum gbiensis gen. nov. sp. nov., a new bacterium isolated from the gut microbiota of IBD patient.</title>
        <authorList>
            <person name="Yeo S."/>
            <person name="Park H."/>
            <person name="Huh C.S."/>
        </authorList>
    </citation>
    <scope>NUCLEOTIDE SEQUENCE</scope>
    <source>
        <strain evidence="10">ICN-92133</strain>
    </source>
</reference>
<evidence type="ECO:0000313" key="10">
    <source>
        <dbReference type="EMBL" id="WIW71024.1"/>
    </source>
</evidence>
<dbReference type="GO" id="GO:0015288">
    <property type="term" value="F:porin activity"/>
    <property type="evidence" value="ECO:0007669"/>
    <property type="project" value="TreeGrafter"/>
</dbReference>
<evidence type="ECO:0000256" key="8">
    <source>
        <dbReference type="SAM" id="Coils"/>
    </source>
</evidence>
<evidence type="ECO:0000256" key="9">
    <source>
        <dbReference type="SAM" id="SignalP"/>
    </source>
</evidence>
<dbReference type="GO" id="GO:0009279">
    <property type="term" value="C:cell outer membrane"/>
    <property type="evidence" value="ECO:0007669"/>
    <property type="project" value="UniProtKB-SubCell"/>
</dbReference>
<dbReference type="PANTHER" id="PTHR30026">
    <property type="entry name" value="OUTER MEMBRANE PROTEIN TOLC"/>
    <property type="match status" value="1"/>
</dbReference>